<gene>
    <name evidence="3" type="ORF">LA66_12130</name>
</gene>
<evidence type="ECO:0000313" key="4">
    <source>
        <dbReference type="Proteomes" id="UP000030826"/>
    </source>
</evidence>
<dbReference type="Proteomes" id="UP000030826">
    <property type="component" value="Unassembled WGS sequence"/>
</dbReference>
<dbReference type="SMART" id="SM00257">
    <property type="entry name" value="LysM"/>
    <property type="match status" value="1"/>
</dbReference>
<dbReference type="PANTHER" id="PTHR34700">
    <property type="entry name" value="POTASSIUM BINDING PROTEIN KBP"/>
    <property type="match status" value="1"/>
</dbReference>
<dbReference type="AlphaFoldDB" id="A0A0B1Q5K7"/>
<comment type="caution">
    <text evidence="3">The sequence shown here is derived from an EMBL/GenBank/DDBJ whole genome shotgun (WGS) entry which is preliminary data.</text>
</comment>
<reference evidence="3 4" key="1">
    <citation type="submission" date="2014-09" db="EMBL/GenBank/DDBJ databases">
        <title>Isolation and characterization of Aurantimonas altamirensis ON-56566 from clinical sample following a dog bite.</title>
        <authorList>
            <person name="Eshaghi A."/>
            <person name="Li A."/>
            <person name="Shahinas D."/>
            <person name="Bahn P."/>
            <person name="Kus J.V."/>
            <person name="Patel S.N."/>
        </authorList>
    </citation>
    <scope>NUCLEOTIDE SEQUENCE [LARGE SCALE GENOMIC DNA]</scope>
    <source>
        <strain evidence="3 4">ON-56566</strain>
    </source>
</reference>
<dbReference type="InterPro" id="IPR036779">
    <property type="entry name" value="LysM_dom_sf"/>
</dbReference>
<proteinExistence type="predicted"/>
<dbReference type="EMBL" id="JRFJ01000003">
    <property type="protein sequence ID" value="KHJ54207.1"/>
    <property type="molecule type" value="Genomic_DNA"/>
</dbReference>
<evidence type="ECO:0000256" key="1">
    <source>
        <dbReference type="SAM" id="MobiDB-lite"/>
    </source>
</evidence>
<dbReference type="PANTHER" id="PTHR34700:SF4">
    <property type="entry name" value="PHAGE-LIKE ELEMENT PBSX PROTEIN XKDP"/>
    <property type="match status" value="1"/>
</dbReference>
<dbReference type="Gene3D" id="3.10.350.10">
    <property type="entry name" value="LysM domain"/>
    <property type="match status" value="1"/>
</dbReference>
<feature type="region of interest" description="Disordered" evidence="1">
    <location>
        <begin position="42"/>
        <end position="65"/>
    </location>
</feature>
<accession>A0A0B1Q5K7</accession>
<dbReference type="CDD" id="cd00118">
    <property type="entry name" value="LysM"/>
    <property type="match status" value="1"/>
</dbReference>
<evidence type="ECO:0000259" key="2">
    <source>
        <dbReference type="PROSITE" id="PS51782"/>
    </source>
</evidence>
<dbReference type="InterPro" id="IPR018392">
    <property type="entry name" value="LysM"/>
</dbReference>
<dbReference type="Pfam" id="PF01476">
    <property type="entry name" value="LysM"/>
    <property type="match status" value="1"/>
</dbReference>
<dbReference type="InterPro" id="IPR052196">
    <property type="entry name" value="Bact_Kbp"/>
</dbReference>
<protein>
    <recommendedName>
        <fullName evidence="2">LysM domain-containing protein</fullName>
    </recommendedName>
</protein>
<name>A0A0B1Q5K7_9HYPH</name>
<dbReference type="PROSITE" id="PS51782">
    <property type="entry name" value="LYSM"/>
    <property type="match status" value="1"/>
</dbReference>
<sequence length="398" mass="40254">MFATAAMVGVAGLVAGYLHFGNTRALPDGQVTLAKVSPEAPAPLAGQAPAATPPAPDVPAQAAAPASSNIPSFDVVRVEPDGSAVLAGRAAPDTVVRIVAAGRVIATARTNAQGEFAVTLDVPLAVGEHQIHLETGEGEAVLASAESAIVSIPMPGRESELLVLLEQPDGPSRVIAAPAPQVASATPQVAAPGAATADATAPAAPAAPAADPNAPAIGAVEIEGDQIYVAGTAAKGSKVRLYLNDAFVAEAPIGSKREFLASARQAVPVGTHVVRADVVDKAGSVVARAEVPFERPDREHVAAVAASPALPGMSAAEKADTTLASNGEPAGGLQEVDGRVIIRKGDTLWRISRENYGVGSRYTVIYLANGDQIRNPDLIYPGQVFRMPAHEAAQATGG</sequence>
<dbReference type="STRING" id="370622.LA66_12130"/>
<evidence type="ECO:0000313" key="3">
    <source>
        <dbReference type="EMBL" id="KHJ54207.1"/>
    </source>
</evidence>
<feature type="domain" description="LysM" evidence="2">
    <location>
        <begin position="338"/>
        <end position="387"/>
    </location>
</feature>
<organism evidence="3 4">
    <name type="scientific">Aureimonas altamirensis</name>
    <dbReference type="NCBI Taxonomy" id="370622"/>
    <lineage>
        <taxon>Bacteria</taxon>
        <taxon>Pseudomonadati</taxon>
        <taxon>Pseudomonadota</taxon>
        <taxon>Alphaproteobacteria</taxon>
        <taxon>Hyphomicrobiales</taxon>
        <taxon>Aurantimonadaceae</taxon>
        <taxon>Aureimonas</taxon>
    </lineage>
</organism>